<sequence>MTETPAHTLRKLQLTLMVLKQDIDALTVELAYYQSLKDELDGNLKNQEKCFSILVNGHQSLDDALEKFRAANAQSIERLEDVSFMCSLMGSKDFITTDVTCKPMELPDLPAIRPGDNIQIPPINPSQVPRDFFNYVPLCPVYGAEQISGGVNIDEAQQEKLKRMADMCKRYRQQRASKICEEFILKPT</sequence>
<evidence type="ECO:0000313" key="1">
    <source>
        <dbReference type="EMBL" id="CAD7078171.1"/>
    </source>
</evidence>
<evidence type="ECO:0000313" key="2">
    <source>
        <dbReference type="Proteomes" id="UP000594454"/>
    </source>
</evidence>
<keyword evidence="2" id="KW-1185">Reference proteome</keyword>
<dbReference type="InParanoid" id="A0A7R8YM36"/>
<gene>
    <name evidence="1" type="ORF">HERILL_LOCUS1456</name>
</gene>
<organism evidence="1 2">
    <name type="scientific">Hermetia illucens</name>
    <name type="common">Black soldier fly</name>
    <dbReference type="NCBI Taxonomy" id="343691"/>
    <lineage>
        <taxon>Eukaryota</taxon>
        <taxon>Metazoa</taxon>
        <taxon>Ecdysozoa</taxon>
        <taxon>Arthropoda</taxon>
        <taxon>Hexapoda</taxon>
        <taxon>Insecta</taxon>
        <taxon>Pterygota</taxon>
        <taxon>Neoptera</taxon>
        <taxon>Endopterygota</taxon>
        <taxon>Diptera</taxon>
        <taxon>Brachycera</taxon>
        <taxon>Stratiomyomorpha</taxon>
        <taxon>Stratiomyidae</taxon>
        <taxon>Hermetiinae</taxon>
        <taxon>Hermetia</taxon>
    </lineage>
</organism>
<dbReference type="AlphaFoldDB" id="A0A7R8YM36"/>
<reference evidence="1 2" key="1">
    <citation type="submission" date="2020-11" db="EMBL/GenBank/DDBJ databases">
        <authorList>
            <person name="Wallbank WR R."/>
            <person name="Pardo Diaz C."/>
            <person name="Kozak K."/>
            <person name="Martin S."/>
            <person name="Jiggins C."/>
            <person name="Moest M."/>
            <person name="Warren A I."/>
            <person name="Generalovic N T."/>
            <person name="Byers J.R.P. K."/>
            <person name="Montejo-Kovacevich G."/>
            <person name="Yen C E."/>
        </authorList>
    </citation>
    <scope>NUCLEOTIDE SEQUENCE [LARGE SCALE GENOMIC DNA]</scope>
</reference>
<proteinExistence type="predicted"/>
<protein>
    <submittedName>
        <fullName evidence="1">Uncharacterized protein</fullName>
    </submittedName>
</protein>
<dbReference type="Proteomes" id="UP000594454">
    <property type="component" value="Chromosome 1"/>
</dbReference>
<dbReference type="EMBL" id="LR899009">
    <property type="protein sequence ID" value="CAD7078171.1"/>
    <property type="molecule type" value="Genomic_DNA"/>
</dbReference>
<name>A0A7R8YM36_HERIL</name>
<accession>A0A7R8YM36</accession>